<dbReference type="PRINTS" id="PR00109">
    <property type="entry name" value="TYRKINASE"/>
</dbReference>
<evidence type="ECO:0000256" key="12">
    <source>
        <dbReference type="PROSITE-ProRule" id="PRU10141"/>
    </source>
</evidence>
<dbReference type="GO" id="GO:0007259">
    <property type="term" value="P:cell surface receptor signaling pathway via JAK-STAT"/>
    <property type="evidence" value="ECO:0007669"/>
    <property type="project" value="TreeGrafter"/>
</dbReference>
<dbReference type="InterPro" id="IPR035963">
    <property type="entry name" value="FERM_2"/>
</dbReference>
<feature type="domain" description="Protein kinase" evidence="15">
    <location>
        <begin position="510"/>
        <end position="797"/>
    </location>
</feature>
<keyword evidence="5 12" id="KW-0547">Nucleotide-binding</keyword>
<dbReference type="SMART" id="SM00295">
    <property type="entry name" value="B41"/>
    <property type="match status" value="1"/>
</dbReference>
<keyword evidence="4" id="KW-0677">Repeat</keyword>
<dbReference type="InterPro" id="IPR008266">
    <property type="entry name" value="Tyr_kinase_AS"/>
</dbReference>
<evidence type="ECO:0000256" key="5">
    <source>
        <dbReference type="ARBA" id="ARBA00022741"/>
    </source>
</evidence>
<dbReference type="KEGG" id="lak:106165712"/>
<reference evidence="18" key="1">
    <citation type="submission" date="2025-08" db="UniProtKB">
        <authorList>
            <consortium name="RefSeq"/>
        </authorList>
    </citation>
    <scope>IDENTIFICATION</scope>
    <source>
        <tissue evidence="18">Gonads</tissue>
    </source>
</reference>
<dbReference type="SUPFAM" id="SSF56112">
    <property type="entry name" value="Protein kinase-like (PK-like)"/>
    <property type="match status" value="3"/>
</dbReference>
<dbReference type="RefSeq" id="XP_013399489.1">
    <property type="nucleotide sequence ID" value="XM_013544035.1"/>
</dbReference>
<dbReference type="Pfam" id="PF18379">
    <property type="entry name" value="FERM_F1"/>
    <property type="match status" value="1"/>
</dbReference>
<evidence type="ECO:0000313" key="18">
    <source>
        <dbReference type="RefSeq" id="XP_013399489.1"/>
    </source>
</evidence>
<dbReference type="InterPro" id="IPR014352">
    <property type="entry name" value="FERM/acyl-CoA-bd_prot_sf"/>
</dbReference>
<dbReference type="InterPro" id="IPR000299">
    <property type="entry name" value="FERM_domain"/>
</dbReference>
<keyword evidence="8 11" id="KW-0727">SH2 domain</keyword>
<evidence type="ECO:0000256" key="9">
    <source>
        <dbReference type="ARBA" id="ARBA00023137"/>
    </source>
</evidence>
<dbReference type="GO" id="GO:0005524">
    <property type="term" value="F:ATP binding"/>
    <property type="evidence" value="ECO:0007669"/>
    <property type="project" value="UniProtKB-UniRule"/>
</dbReference>
<dbReference type="Proteomes" id="UP000085678">
    <property type="component" value="Unplaced"/>
</dbReference>
<dbReference type="PROSITE" id="PS50011">
    <property type="entry name" value="PROTEIN_KINASE_DOM"/>
    <property type="match status" value="3"/>
</dbReference>
<evidence type="ECO:0000256" key="6">
    <source>
        <dbReference type="ARBA" id="ARBA00022777"/>
    </source>
</evidence>
<dbReference type="SMART" id="SM00219">
    <property type="entry name" value="TyrKc"/>
    <property type="match status" value="3"/>
</dbReference>
<feature type="region of interest" description="Disordered" evidence="13">
    <location>
        <begin position="849"/>
        <end position="881"/>
    </location>
</feature>
<feature type="domain" description="Protein kinase" evidence="15">
    <location>
        <begin position="914"/>
        <end position="1187"/>
    </location>
</feature>
<feature type="domain" description="SH2" evidence="14">
    <location>
        <begin position="348"/>
        <end position="456"/>
    </location>
</feature>
<dbReference type="PANTHER" id="PTHR45807:SF7">
    <property type="entry name" value="TYROSINE-PROTEIN KINASE HOPSCOTCH"/>
    <property type="match status" value="1"/>
</dbReference>
<dbReference type="GeneID" id="106165712"/>
<evidence type="ECO:0000256" key="10">
    <source>
        <dbReference type="ARBA" id="ARBA00051245"/>
    </source>
</evidence>
<keyword evidence="3" id="KW-0808">Transferase</keyword>
<dbReference type="OrthoDB" id="6109907at2759"/>
<dbReference type="EC" id="2.7.10.2" evidence="1"/>
<accession>A0A1S3IPL9</accession>
<dbReference type="Gene3D" id="1.20.80.10">
    <property type="match status" value="1"/>
</dbReference>
<dbReference type="GO" id="GO:0019221">
    <property type="term" value="P:cytokine-mediated signaling pathway"/>
    <property type="evidence" value="ECO:0007669"/>
    <property type="project" value="TreeGrafter"/>
</dbReference>
<dbReference type="PROSITE" id="PS00107">
    <property type="entry name" value="PROTEIN_KINASE_ATP"/>
    <property type="match status" value="2"/>
</dbReference>
<dbReference type="InterPro" id="IPR011009">
    <property type="entry name" value="Kinase-like_dom_sf"/>
</dbReference>
<name>A0A1S3IPL9_LINAN</name>
<keyword evidence="6 18" id="KW-0418">Kinase</keyword>
<feature type="region of interest" description="Disordered" evidence="13">
    <location>
        <begin position="1198"/>
        <end position="1239"/>
    </location>
</feature>
<gene>
    <name evidence="18" type="primary">LOC106165712</name>
</gene>
<protein>
    <recommendedName>
        <fullName evidence="1">non-specific protein-tyrosine kinase</fullName>
        <ecNumber evidence="1">2.7.10.2</ecNumber>
    </recommendedName>
</protein>
<feature type="binding site" evidence="12">
    <location>
        <position position="1311"/>
    </location>
    <ligand>
        <name>ATP</name>
        <dbReference type="ChEBI" id="CHEBI:30616"/>
    </ligand>
</feature>
<dbReference type="GO" id="GO:0030154">
    <property type="term" value="P:cell differentiation"/>
    <property type="evidence" value="ECO:0007669"/>
    <property type="project" value="TreeGrafter"/>
</dbReference>
<dbReference type="Gene3D" id="1.10.510.10">
    <property type="entry name" value="Transferase(Phosphotransferase) domain 1"/>
    <property type="match status" value="3"/>
</dbReference>
<dbReference type="CDD" id="cd00192">
    <property type="entry name" value="PTKc"/>
    <property type="match status" value="2"/>
</dbReference>
<evidence type="ECO:0000256" key="8">
    <source>
        <dbReference type="ARBA" id="ARBA00022999"/>
    </source>
</evidence>
<keyword evidence="2" id="KW-0597">Phosphoprotein</keyword>
<dbReference type="InterPro" id="IPR000980">
    <property type="entry name" value="SH2"/>
</dbReference>
<dbReference type="InterPro" id="IPR000719">
    <property type="entry name" value="Prot_kinase_dom"/>
</dbReference>
<dbReference type="Pfam" id="PF18377">
    <property type="entry name" value="FERM_F2"/>
    <property type="match status" value="1"/>
</dbReference>
<evidence type="ECO:0000259" key="16">
    <source>
        <dbReference type="PROSITE" id="PS50057"/>
    </source>
</evidence>
<organism evidence="17 18">
    <name type="scientific">Lingula anatina</name>
    <name type="common">Brachiopod</name>
    <name type="synonym">Lingula unguis</name>
    <dbReference type="NCBI Taxonomy" id="7574"/>
    <lineage>
        <taxon>Eukaryota</taxon>
        <taxon>Metazoa</taxon>
        <taxon>Spiralia</taxon>
        <taxon>Lophotrochozoa</taxon>
        <taxon>Brachiopoda</taxon>
        <taxon>Linguliformea</taxon>
        <taxon>Lingulata</taxon>
        <taxon>Lingulida</taxon>
        <taxon>Linguloidea</taxon>
        <taxon>Lingulidae</taxon>
        <taxon>Lingula</taxon>
    </lineage>
</organism>
<dbReference type="PROSITE" id="PS50001">
    <property type="entry name" value="SH2"/>
    <property type="match status" value="1"/>
</dbReference>
<dbReference type="InterPro" id="IPR020635">
    <property type="entry name" value="Tyr_kinase_cat_dom"/>
</dbReference>
<dbReference type="InterPro" id="IPR051286">
    <property type="entry name" value="JAK"/>
</dbReference>
<feature type="binding site" evidence="12">
    <location>
        <position position="943"/>
    </location>
    <ligand>
        <name>ATP</name>
        <dbReference type="ChEBI" id="CHEBI:30616"/>
    </ligand>
</feature>
<dbReference type="SUPFAM" id="SSF55550">
    <property type="entry name" value="SH2 domain"/>
    <property type="match status" value="1"/>
</dbReference>
<evidence type="ECO:0000256" key="7">
    <source>
        <dbReference type="ARBA" id="ARBA00022840"/>
    </source>
</evidence>
<evidence type="ECO:0000256" key="2">
    <source>
        <dbReference type="ARBA" id="ARBA00022553"/>
    </source>
</evidence>
<dbReference type="GO" id="GO:0005126">
    <property type="term" value="F:cytokine receptor binding"/>
    <property type="evidence" value="ECO:0007669"/>
    <property type="project" value="TreeGrafter"/>
</dbReference>
<dbReference type="Pfam" id="PF07714">
    <property type="entry name" value="PK_Tyr_Ser-Thr"/>
    <property type="match status" value="3"/>
</dbReference>
<evidence type="ECO:0000259" key="14">
    <source>
        <dbReference type="PROSITE" id="PS50001"/>
    </source>
</evidence>
<feature type="domain" description="FERM" evidence="16">
    <location>
        <begin position="6"/>
        <end position="329"/>
    </location>
</feature>
<evidence type="ECO:0000256" key="13">
    <source>
        <dbReference type="SAM" id="MobiDB-lite"/>
    </source>
</evidence>
<dbReference type="InterPro" id="IPR036860">
    <property type="entry name" value="SH2_dom_sf"/>
</dbReference>
<evidence type="ECO:0000256" key="3">
    <source>
        <dbReference type="ARBA" id="ARBA00022679"/>
    </source>
</evidence>
<keyword evidence="17" id="KW-1185">Reference proteome</keyword>
<dbReference type="InterPro" id="IPR019749">
    <property type="entry name" value="Band_41_domain"/>
</dbReference>
<dbReference type="InterPro" id="IPR017441">
    <property type="entry name" value="Protein_kinase_ATP_BS"/>
</dbReference>
<feature type="domain" description="Protein kinase" evidence="15">
    <location>
        <begin position="1280"/>
        <end position="1568"/>
    </location>
</feature>
<dbReference type="PROSITE" id="PS00109">
    <property type="entry name" value="PROTEIN_KINASE_TYR"/>
    <property type="match status" value="2"/>
</dbReference>
<feature type="compositionally biased region" description="Polar residues" evidence="13">
    <location>
        <begin position="1198"/>
        <end position="1211"/>
    </location>
</feature>
<dbReference type="PROSITE" id="PS50057">
    <property type="entry name" value="FERM_3"/>
    <property type="match status" value="1"/>
</dbReference>
<proteinExistence type="predicted"/>
<evidence type="ECO:0000313" key="17">
    <source>
        <dbReference type="Proteomes" id="UP000085678"/>
    </source>
</evidence>
<dbReference type="GO" id="GO:0035556">
    <property type="term" value="P:intracellular signal transduction"/>
    <property type="evidence" value="ECO:0007669"/>
    <property type="project" value="TreeGrafter"/>
</dbReference>
<dbReference type="InParanoid" id="A0A1S3IPL9"/>
<evidence type="ECO:0000256" key="1">
    <source>
        <dbReference type="ARBA" id="ARBA00011903"/>
    </source>
</evidence>
<dbReference type="GO" id="GO:0005829">
    <property type="term" value="C:cytosol"/>
    <property type="evidence" value="ECO:0007669"/>
    <property type="project" value="TreeGrafter"/>
</dbReference>
<comment type="catalytic activity">
    <reaction evidence="10">
        <text>L-tyrosyl-[protein] + ATP = O-phospho-L-tyrosyl-[protein] + ADP + H(+)</text>
        <dbReference type="Rhea" id="RHEA:10596"/>
        <dbReference type="Rhea" id="RHEA-COMP:10136"/>
        <dbReference type="Rhea" id="RHEA-COMP:20101"/>
        <dbReference type="ChEBI" id="CHEBI:15378"/>
        <dbReference type="ChEBI" id="CHEBI:30616"/>
        <dbReference type="ChEBI" id="CHEBI:46858"/>
        <dbReference type="ChEBI" id="CHEBI:61978"/>
        <dbReference type="ChEBI" id="CHEBI:456216"/>
        <dbReference type="EC" id="2.7.10.2"/>
    </reaction>
</comment>
<dbReference type="SUPFAM" id="SSF47031">
    <property type="entry name" value="Second domain of FERM"/>
    <property type="match status" value="1"/>
</dbReference>
<dbReference type="PANTHER" id="PTHR45807">
    <property type="entry name" value="TYROSINE-PROTEIN KINASE HOPSCOTCH"/>
    <property type="match status" value="1"/>
</dbReference>
<dbReference type="InterPro" id="IPR041155">
    <property type="entry name" value="FERM_F1"/>
</dbReference>
<evidence type="ECO:0000256" key="11">
    <source>
        <dbReference type="PROSITE-ProRule" id="PRU00191"/>
    </source>
</evidence>
<dbReference type="Gene3D" id="3.30.505.10">
    <property type="entry name" value="SH2 domain"/>
    <property type="match status" value="1"/>
</dbReference>
<dbReference type="InterPro" id="IPR041046">
    <property type="entry name" value="FERM_F2"/>
</dbReference>
<dbReference type="InterPro" id="IPR001245">
    <property type="entry name" value="Ser-Thr/Tyr_kinase_cat_dom"/>
</dbReference>
<evidence type="ECO:0000256" key="4">
    <source>
        <dbReference type="ARBA" id="ARBA00022737"/>
    </source>
</evidence>
<keyword evidence="9" id="KW-0829">Tyrosine-protein kinase</keyword>
<dbReference type="GO" id="GO:0004715">
    <property type="term" value="F:non-membrane spanning protein tyrosine kinase activity"/>
    <property type="evidence" value="ECO:0007669"/>
    <property type="project" value="UniProtKB-EC"/>
</dbReference>
<evidence type="ECO:0000259" key="15">
    <source>
        <dbReference type="PROSITE" id="PS50011"/>
    </source>
</evidence>
<dbReference type="STRING" id="7574.A0A1S3IPL9"/>
<dbReference type="FunCoup" id="A0A1S3IPL9">
    <property type="interactions" value="801"/>
</dbReference>
<keyword evidence="7 12" id="KW-0067">ATP-binding</keyword>
<sequence>MMQEEQGIFISLYSDCQEHDCLSFTTPSRKYTAEELCLIAAKKIGLSPITFHLFGLVTPDLHLWLPPGKVLMVSDSSRQEYLFRLRFKLPFRVDSSNLWMLIRRDLKAFHYYFLQCRHDFVNDVLKTRYGTTLSTSHNLGLAVLDMFRVGVQNKMTSADQVLAKYGYKIFLPPSSLGGFNKLLDSVRLKKNFKDELDKLFTDQSSIQAQNLTSIKHRYLNGLFTRVAVYGSEFLQGKDPSENIWVDPHHETCPGIYTSKLINKKSVKEHLCKIEDIDFISVVPQSQHDFEVRIQSRNSSLKPLMFGKQEQMESFVSCVDGYCRLMKDFYYHPCSKITSPLLAEMMKSKCHGPVTPDWAKKQLEKRENNTPGTYLLKQSSHTFDQHTLFLVTQARIVVFEISFTDEDGYRLETGDNTEKEPAFEDLNALRRHYHLAGRKKLSHPTEGSIDFVLKTPLIPGKDQCPSILLCAPLLDDEDKEEKEKKDELLYSRTNTPYLVLETQIKKSEIHGSRAEHIGANQITKVQFGQLYFKGTDSSRWKEVAIKSLASSSPKLLEAFQQGVSKASAWTSRYIIKSHAICLDRPFRVLMEEARMGSLLDLLRNREKIFSLSHLVNIAEQLAEALMYLDENNFTHGNIRCRNVLACSENTDGYVVKLSDPGLIYFYSGLASDSVINIERLPWLAPELHNNFHAFNIESDVFAFGVTLWEILSVGARPLESESAEMTQVFFSSGRTLPIPMCCKPCMTDREEIADTKRSLHVLVNECTRAVASERKPTKSILRDIRQMQLNVHHRHDTMLYAVINEDSDHGYMNTDDRSISTDRQWCKLILDELSQEAADVAKPLKRPPTRQLVIPPRVGSREPQLPKAVPRHTTNDNSSDDLVDGSAHPVIFMSQRPLPPTPGTLRKLKWKDLIIDRTKVLGAGHYGCVYLGRYKPENRMVAVKQLKDDQKDYEAFFHEMKIMNKLNHPNVVNMIGATRDSKDAHDEIYLVMEFVGNGTVMKYIEQRKPDDHQLTKLSRDIAEGMAYLGSFGIVHRDLAARNVLVTFDHRAKISDFGLSRALDDNVYYTMRRTKGDFPIFWWAPECIQFHRFTTRSDVWSYGMVLWELFTRGTNSVRRNMEREIRTRASQRKMQPVETFLLMLHEGWHLPLPEVWPLEIREIIQSCWQINKEDRPLFINIRERLEEYLKEDSPAILLSSQMDLPSPTHSTDGSRQLLLPPSSPDSIRDSSAENYNSTNTTTTTLGDVSCIEFPIDVNRLIARPLPPEPSCQPVKEFDYSELKLERRLGQGHYGEVFKASCSPDLGFDVVAVKRLQVEVEKQSSMEREFQHEVNMMSRLNHECIVRILGTAKQSPREGIGSGRELWIVMEYVSHGDLKNYISNSSSTLRDLDRIRLARDIAEGMQYLHVNRIIHRDLAARNVLVTFDQRAKITDFGLSRQREESVYYYVAKSNRAVNPYWYSPEGIDPHNPRFASRSDVWSFGVVLWEIFSVHDVIDTYDSEILRQKLVPDVENKNTVVGLRLLLGKKWRLPIQPQWPEEIKKLMQDCWRYERKERPHFDQIKESLEDLVSKLYLV</sequence>